<accession>A0ABS9A4D2</accession>
<dbReference type="SUPFAM" id="SSF159501">
    <property type="entry name" value="EreA/ChaN-like"/>
    <property type="match status" value="1"/>
</dbReference>
<dbReference type="InterPro" id="IPR007815">
    <property type="entry name" value="Emycin_Estase"/>
</dbReference>
<keyword evidence="2" id="KW-1185">Reference proteome</keyword>
<evidence type="ECO:0000313" key="2">
    <source>
        <dbReference type="Proteomes" id="UP001320168"/>
    </source>
</evidence>
<name>A0ABS9A4D2_9GAMM</name>
<dbReference type="RefSeq" id="WP_267955359.1">
    <property type="nucleotide sequence ID" value="NZ_JABFTX010000002.1"/>
</dbReference>
<protein>
    <submittedName>
        <fullName evidence="1">Uncharacterized protein</fullName>
    </submittedName>
</protein>
<proteinExistence type="predicted"/>
<dbReference type="PANTHER" id="PTHR31299:SF0">
    <property type="entry name" value="ESTERASE, PUTATIVE (AFU_ORTHOLOGUE AFUA_1G05850)-RELATED"/>
    <property type="match status" value="1"/>
</dbReference>
<dbReference type="Gene3D" id="3.40.1660.10">
    <property type="entry name" value="EreA-like (biosynthetic domain)"/>
    <property type="match status" value="1"/>
</dbReference>
<dbReference type="EMBL" id="JABFTX010000002">
    <property type="protein sequence ID" value="MCE8003635.1"/>
    <property type="molecule type" value="Genomic_DNA"/>
</dbReference>
<gene>
    <name evidence="1" type="ORF">HOP53_12365</name>
</gene>
<comment type="caution">
    <text evidence="1">The sequence shown here is derived from an EMBL/GenBank/DDBJ whole genome shotgun (WGS) entry which is preliminary data.</text>
</comment>
<dbReference type="InterPro" id="IPR052036">
    <property type="entry name" value="Hydrolase/PRTase-associated"/>
</dbReference>
<dbReference type="PANTHER" id="PTHR31299">
    <property type="entry name" value="ESTERASE, PUTATIVE (AFU_ORTHOLOGUE AFUA_1G05850)-RELATED"/>
    <property type="match status" value="1"/>
</dbReference>
<organism evidence="1 2">
    <name type="scientific">Billgrantia ethanolica</name>
    <dbReference type="NCBI Taxonomy" id="2733486"/>
    <lineage>
        <taxon>Bacteria</taxon>
        <taxon>Pseudomonadati</taxon>
        <taxon>Pseudomonadota</taxon>
        <taxon>Gammaproteobacteria</taxon>
        <taxon>Oceanospirillales</taxon>
        <taxon>Halomonadaceae</taxon>
        <taxon>Billgrantia</taxon>
    </lineage>
</organism>
<sequence>MRQSLPSWRWCGVIYRPESERTSHYFKAGVAEQFDAVFHLDETRALEPFDWGELWRAEEVPDTYPFGV</sequence>
<reference evidence="1 2" key="1">
    <citation type="journal article" date="2021" name="Front. Microbiol.">
        <title>Aerobic Denitrification and Heterotrophic Sulfur Oxidation in the Genus Halomonas Revealed by Six Novel Species Characterizations and Genome-Based Analysis.</title>
        <authorList>
            <person name="Wang L."/>
            <person name="Shao Z."/>
        </authorList>
    </citation>
    <scope>NUCLEOTIDE SEQUENCE [LARGE SCALE GENOMIC DNA]</scope>
    <source>
        <strain evidence="1 2">MCCC 1A11081</strain>
    </source>
</reference>
<dbReference type="Proteomes" id="UP001320168">
    <property type="component" value="Unassembled WGS sequence"/>
</dbReference>
<dbReference type="Pfam" id="PF05139">
    <property type="entry name" value="Erythro_esteras"/>
    <property type="match status" value="1"/>
</dbReference>
<evidence type="ECO:0000313" key="1">
    <source>
        <dbReference type="EMBL" id="MCE8003635.1"/>
    </source>
</evidence>